<dbReference type="PANTHER" id="PTHR32282:SF33">
    <property type="entry name" value="PEPTIDOGLYCAN GLYCOSYLTRANSFERASE"/>
    <property type="match status" value="1"/>
</dbReference>
<keyword evidence="8" id="KW-0378">Hydrolase</keyword>
<feature type="region of interest" description="Disordered" evidence="12">
    <location>
        <begin position="1"/>
        <end position="33"/>
    </location>
</feature>
<evidence type="ECO:0000313" key="16">
    <source>
        <dbReference type="EMBL" id="MBL6077853.1"/>
    </source>
</evidence>
<dbReference type="SUPFAM" id="SSF56601">
    <property type="entry name" value="beta-lactamase/transpeptidase-like"/>
    <property type="match status" value="1"/>
</dbReference>
<evidence type="ECO:0000256" key="8">
    <source>
        <dbReference type="ARBA" id="ARBA00022801"/>
    </source>
</evidence>
<keyword evidence="6" id="KW-0328">Glycosyltransferase</keyword>
<evidence type="ECO:0000256" key="1">
    <source>
        <dbReference type="ARBA" id="ARBA00004752"/>
    </source>
</evidence>
<name>A0ABS1TZJ8_9PROT</name>
<dbReference type="EMBL" id="JAETWB010000002">
    <property type="protein sequence ID" value="MBL6077853.1"/>
    <property type="molecule type" value="Genomic_DNA"/>
</dbReference>
<proteinExistence type="inferred from homology"/>
<evidence type="ECO:0000256" key="5">
    <source>
        <dbReference type="ARBA" id="ARBA00022670"/>
    </source>
</evidence>
<dbReference type="InterPro" id="IPR036950">
    <property type="entry name" value="PBP_transglycosylase"/>
</dbReference>
<dbReference type="InterPro" id="IPR023346">
    <property type="entry name" value="Lysozyme-like_dom_sf"/>
</dbReference>
<evidence type="ECO:0000256" key="2">
    <source>
        <dbReference type="ARBA" id="ARBA00007090"/>
    </source>
</evidence>
<comment type="catalytic activity">
    <reaction evidence="11">
        <text>[GlcNAc-(1-&gt;4)-Mur2Ac(oyl-L-Ala-gamma-D-Glu-L-Lys-D-Ala-D-Ala)](n)-di-trans,octa-cis-undecaprenyl diphosphate + beta-D-GlcNAc-(1-&gt;4)-Mur2Ac(oyl-L-Ala-gamma-D-Glu-L-Lys-D-Ala-D-Ala)-di-trans,octa-cis-undecaprenyl diphosphate = [GlcNAc-(1-&gt;4)-Mur2Ac(oyl-L-Ala-gamma-D-Glu-L-Lys-D-Ala-D-Ala)](n+1)-di-trans,octa-cis-undecaprenyl diphosphate + di-trans,octa-cis-undecaprenyl diphosphate + H(+)</text>
        <dbReference type="Rhea" id="RHEA:23708"/>
        <dbReference type="Rhea" id="RHEA-COMP:9602"/>
        <dbReference type="Rhea" id="RHEA-COMP:9603"/>
        <dbReference type="ChEBI" id="CHEBI:15378"/>
        <dbReference type="ChEBI" id="CHEBI:58405"/>
        <dbReference type="ChEBI" id="CHEBI:60033"/>
        <dbReference type="ChEBI" id="CHEBI:78435"/>
        <dbReference type="EC" id="2.4.99.28"/>
    </reaction>
</comment>
<dbReference type="Gene3D" id="1.10.3810.10">
    <property type="entry name" value="Biosynthetic peptidoglycan transglycosylase-like"/>
    <property type="match status" value="1"/>
</dbReference>
<keyword evidence="7" id="KW-0808">Transferase</keyword>
<comment type="similarity">
    <text evidence="2">In the C-terminal section; belongs to the transpeptidase family.</text>
</comment>
<dbReference type="Pfam" id="PF00912">
    <property type="entry name" value="Transgly"/>
    <property type="match status" value="1"/>
</dbReference>
<dbReference type="Proteomes" id="UP000660885">
    <property type="component" value="Unassembled WGS sequence"/>
</dbReference>
<keyword evidence="4" id="KW-0121">Carboxypeptidase</keyword>
<dbReference type="PANTHER" id="PTHR32282">
    <property type="entry name" value="BINDING PROTEIN TRANSPEPTIDASE, PUTATIVE-RELATED"/>
    <property type="match status" value="1"/>
</dbReference>
<evidence type="ECO:0000259" key="15">
    <source>
        <dbReference type="Pfam" id="PF00912"/>
    </source>
</evidence>
<dbReference type="InterPro" id="IPR001264">
    <property type="entry name" value="Glyco_trans_51"/>
</dbReference>
<evidence type="ECO:0000256" key="11">
    <source>
        <dbReference type="ARBA" id="ARBA00049902"/>
    </source>
</evidence>
<comment type="similarity">
    <text evidence="3">In the N-terminal section; belongs to the glycosyltransferase 51 family.</text>
</comment>
<reference evidence="16 17" key="1">
    <citation type="submission" date="2021-01" db="EMBL/GenBank/DDBJ databases">
        <title>Belnapia mucosa sp. nov. and Belnapia arida sp. nov., isolated from the Tabernas Desert (Almeria, Spain).</title>
        <authorList>
            <person name="Molina-Menor E."/>
            <person name="Vidal-Verdu A."/>
            <person name="Calonge A."/>
            <person name="Satari L."/>
            <person name="Pereto J."/>
            <person name="Porcar M."/>
        </authorList>
    </citation>
    <scope>NUCLEOTIDE SEQUENCE [LARGE SCALE GENOMIC DNA]</scope>
    <source>
        <strain evidence="16 17">T18</strain>
    </source>
</reference>
<keyword evidence="5" id="KW-0645">Protease</keyword>
<dbReference type="InterPro" id="IPR001460">
    <property type="entry name" value="PCN-bd_Tpept"/>
</dbReference>
<evidence type="ECO:0000256" key="13">
    <source>
        <dbReference type="SAM" id="Phobius"/>
    </source>
</evidence>
<feature type="domain" description="Penicillin-binding protein transpeptidase" evidence="14">
    <location>
        <begin position="347"/>
        <end position="609"/>
    </location>
</feature>
<dbReference type="EC" id="2.4.99.28" evidence="10"/>
<feature type="domain" description="Glycosyl transferase family 51" evidence="15">
    <location>
        <begin position="92"/>
        <end position="264"/>
    </location>
</feature>
<dbReference type="SUPFAM" id="SSF53955">
    <property type="entry name" value="Lysozyme-like"/>
    <property type="match status" value="1"/>
</dbReference>
<comment type="caution">
    <text evidence="16">The sequence shown here is derived from an EMBL/GenBank/DDBJ whole genome shotgun (WGS) entry which is preliminary data.</text>
</comment>
<evidence type="ECO:0000259" key="14">
    <source>
        <dbReference type="Pfam" id="PF00905"/>
    </source>
</evidence>
<dbReference type="Pfam" id="PF00905">
    <property type="entry name" value="Transpeptidase"/>
    <property type="match status" value="1"/>
</dbReference>
<dbReference type="InterPro" id="IPR012338">
    <property type="entry name" value="Beta-lactam/transpept-like"/>
</dbReference>
<comment type="pathway">
    <text evidence="1">Cell wall biogenesis; peptidoglycan biosynthesis.</text>
</comment>
<keyword evidence="13" id="KW-1133">Transmembrane helix</keyword>
<gene>
    <name evidence="16" type="ORF">JMJ56_07545</name>
</gene>
<evidence type="ECO:0000256" key="4">
    <source>
        <dbReference type="ARBA" id="ARBA00022645"/>
    </source>
</evidence>
<keyword evidence="17" id="KW-1185">Reference proteome</keyword>
<evidence type="ECO:0000256" key="9">
    <source>
        <dbReference type="ARBA" id="ARBA00023268"/>
    </source>
</evidence>
<dbReference type="InterPro" id="IPR050396">
    <property type="entry name" value="Glycosyltr_51/Transpeptidase"/>
</dbReference>
<evidence type="ECO:0000256" key="12">
    <source>
        <dbReference type="SAM" id="MobiDB-lite"/>
    </source>
</evidence>
<dbReference type="NCBIfam" id="TIGR02074">
    <property type="entry name" value="PBP_1a_fam"/>
    <property type="match status" value="1"/>
</dbReference>
<dbReference type="Gene3D" id="3.40.710.10">
    <property type="entry name" value="DD-peptidase/beta-lactamase superfamily"/>
    <property type="match status" value="1"/>
</dbReference>
<organism evidence="16 17">
    <name type="scientific">Belnapia arida</name>
    <dbReference type="NCBI Taxonomy" id="2804533"/>
    <lineage>
        <taxon>Bacteria</taxon>
        <taxon>Pseudomonadati</taxon>
        <taxon>Pseudomonadota</taxon>
        <taxon>Alphaproteobacteria</taxon>
        <taxon>Acetobacterales</taxon>
        <taxon>Roseomonadaceae</taxon>
        <taxon>Belnapia</taxon>
    </lineage>
</organism>
<keyword evidence="13" id="KW-0472">Membrane</keyword>
<feature type="transmembrane region" description="Helical" evidence="13">
    <location>
        <begin position="42"/>
        <end position="66"/>
    </location>
</feature>
<evidence type="ECO:0000256" key="3">
    <source>
        <dbReference type="ARBA" id="ARBA00007739"/>
    </source>
</evidence>
<evidence type="ECO:0000256" key="7">
    <source>
        <dbReference type="ARBA" id="ARBA00022679"/>
    </source>
</evidence>
<protein>
    <recommendedName>
        <fullName evidence="10">peptidoglycan glycosyltransferase</fullName>
        <ecNumber evidence="10">2.4.99.28</ecNumber>
    </recommendedName>
</protein>
<accession>A0ABS1TZJ8</accession>
<keyword evidence="13" id="KW-0812">Transmembrane</keyword>
<evidence type="ECO:0000256" key="10">
    <source>
        <dbReference type="ARBA" id="ARBA00044770"/>
    </source>
</evidence>
<evidence type="ECO:0000256" key="6">
    <source>
        <dbReference type="ARBA" id="ARBA00022676"/>
    </source>
</evidence>
<sequence length="615" mass="65559">MLPAQAARKRPRRPPPPAAGFRPAPAPSPSPSRAARRGGWRWLRWPLLVAIWGGLALALLLLVFAWDLPRPDSLPAATRRPAVTLLAADGTVLANQGDLYGEVVRLRELPAHLPAALMAIEDRRFRSHPGIDLRGMARAAHANWRAGEVVQGGSTLTQQLAKNLFLTPERNFRRKVQEALLALWLERRFSKDQLMEIYLNRVYLGAGAYGVDAAARLFFGVPARRLQLWQSALLAGLPKAPSRLNPRASPDLAVARASEVLEAMVATGAITQAQMEAELSRMRLPPPRAGQAGWFADWALEDLGESFPGNADLTLRATLDTRLQAVVEARLEALLAGPGARAGVSQGAVIVLDAASGAVRAMAGGRDYRGSQFNRATDARRQPGSAFKPVYYLAALEQGMRPDDLVSDLPLTLGGWSPGNGTWRARGEITMEEALANSVNTAAVRVLYRAGGPKGATEMAVRLGIEGRFPRDASLALGTGEVRLLDLAAGYAAIANGGMRVTPFGLAAASAGGRPLPMIRAAPRRAVAAEHAAALRRMLEAVVAHGSGRAAAVPGRTVAGKTGTTQDSRDAWFIGMVGGQVIGVWLGNDDARPMDDVRGGTLPARLFRDVAESLP</sequence>
<feature type="compositionally biased region" description="Pro residues" evidence="12">
    <location>
        <begin position="14"/>
        <end position="30"/>
    </location>
</feature>
<keyword evidence="9" id="KW-0511">Multifunctional enzyme</keyword>
<evidence type="ECO:0000313" key="17">
    <source>
        <dbReference type="Proteomes" id="UP000660885"/>
    </source>
</evidence>